<evidence type="ECO:0000256" key="1">
    <source>
        <dbReference type="ARBA" id="ARBA00011003"/>
    </source>
</evidence>
<keyword evidence="4 10" id="KW-0418">Kinase</keyword>
<keyword evidence="3" id="KW-0547">Nucleotide-binding</keyword>
<dbReference type="GO" id="GO:0005634">
    <property type="term" value="C:nucleus"/>
    <property type="evidence" value="ECO:0007669"/>
    <property type="project" value="TreeGrafter"/>
</dbReference>
<dbReference type="InterPro" id="IPR032319">
    <property type="entry name" value="CLP1_P"/>
</dbReference>
<reference evidence="10 11" key="1">
    <citation type="journal article" date="2018" name="Gigascience">
        <title>Genomes of trombidid mites reveal novel predicted allergens and laterally-transferred genes associated with secondary metabolism.</title>
        <authorList>
            <person name="Dong X."/>
            <person name="Chaisiri K."/>
            <person name="Xia D."/>
            <person name="Armstrong S.D."/>
            <person name="Fang Y."/>
            <person name="Donnelly M.J."/>
            <person name="Kadowaki T."/>
            <person name="McGarry J.W."/>
            <person name="Darby A.C."/>
            <person name="Makepeace B.L."/>
        </authorList>
    </citation>
    <scope>NUCLEOTIDE SEQUENCE [LARGE SCALE GENOMIC DNA]</scope>
    <source>
        <strain evidence="10">UoL-UT</strain>
    </source>
</reference>
<dbReference type="GO" id="GO:0005524">
    <property type="term" value="F:ATP binding"/>
    <property type="evidence" value="ECO:0007669"/>
    <property type="project" value="UniProtKB-KW"/>
</dbReference>
<evidence type="ECO:0000256" key="4">
    <source>
        <dbReference type="ARBA" id="ARBA00022777"/>
    </source>
</evidence>
<dbReference type="SUPFAM" id="SSF52540">
    <property type="entry name" value="P-loop containing nucleoside triphosphate hydrolases"/>
    <property type="match status" value="1"/>
</dbReference>
<dbReference type="OrthoDB" id="6515454at2759"/>
<protein>
    <recommendedName>
        <fullName evidence="6">Polynucleotide 5'-hydroxyl-kinase NOL9</fullName>
    </recommendedName>
</protein>
<comment type="similarity">
    <text evidence="1">Belongs to the Clp1 family. NOL9/GRC3 subfamily.</text>
</comment>
<dbReference type="Proteomes" id="UP000288716">
    <property type="component" value="Unassembled WGS sequence"/>
</dbReference>
<dbReference type="GO" id="GO:0000448">
    <property type="term" value="P:cleavage in ITS2 between 5.8S rRNA and LSU-rRNA of tricistronic rRNA transcript (SSU-rRNA, 5.8S rRNA, LSU-rRNA)"/>
    <property type="evidence" value="ECO:0007669"/>
    <property type="project" value="TreeGrafter"/>
</dbReference>
<keyword evidence="2" id="KW-0808">Transferase</keyword>
<dbReference type="STRING" id="299467.A0A443SBA2"/>
<evidence type="ECO:0000313" key="10">
    <source>
        <dbReference type="EMBL" id="RWS24787.1"/>
    </source>
</evidence>
<dbReference type="EMBL" id="NCKV01004404">
    <property type="protein sequence ID" value="RWS24787.1"/>
    <property type="molecule type" value="Genomic_DNA"/>
</dbReference>
<dbReference type="Pfam" id="PF16575">
    <property type="entry name" value="CLP1_P"/>
    <property type="match status" value="1"/>
</dbReference>
<evidence type="ECO:0000256" key="6">
    <source>
        <dbReference type="ARBA" id="ARBA00071212"/>
    </source>
</evidence>
<evidence type="ECO:0000259" key="9">
    <source>
        <dbReference type="Pfam" id="PF24419"/>
    </source>
</evidence>
<organism evidence="10 11">
    <name type="scientific">Leptotrombidium deliense</name>
    <dbReference type="NCBI Taxonomy" id="299467"/>
    <lineage>
        <taxon>Eukaryota</taxon>
        <taxon>Metazoa</taxon>
        <taxon>Ecdysozoa</taxon>
        <taxon>Arthropoda</taxon>
        <taxon>Chelicerata</taxon>
        <taxon>Arachnida</taxon>
        <taxon>Acari</taxon>
        <taxon>Acariformes</taxon>
        <taxon>Trombidiformes</taxon>
        <taxon>Prostigmata</taxon>
        <taxon>Anystina</taxon>
        <taxon>Parasitengona</taxon>
        <taxon>Trombiculoidea</taxon>
        <taxon>Trombiculidae</taxon>
        <taxon>Leptotrombidium</taxon>
    </lineage>
</organism>
<proteinExistence type="inferred from homology"/>
<dbReference type="Gene3D" id="3.40.50.300">
    <property type="entry name" value="P-loop containing nucleotide triphosphate hydrolases"/>
    <property type="match status" value="1"/>
</dbReference>
<gene>
    <name evidence="10" type="ORF">B4U80_02148</name>
</gene>
<accession>A0A443SBA2</accession>
<evidence type="ECO:0000259" key="8">
    <source>
        <dbReference type="Pfam" id="PF16575"/>
    </source>
</evidence>
<keyword evidence="11" id="KW-1185">Reference proteome</keyword>
<name>A0A443SBA2_9ACAR</name>
<comment type="caution">
    <text evidence="10">The sequence shown here is derived from an EMBL/GenBank/DDBJ whole genome shotgun (WGS) entry which is preliminary data.</text>
</comment>
<feature type="compositionally biased region" description="Acidic residues" evidence="7">
    <location>
        <begin position="88"/>
        <end position="104"/>
    </location>
</feature>
<feature type="region of interest" description="Disordered" evidence="7">
    <location>
        <begin position="77"/>
        <end position="108"/>
    </location>
</feature>
<feature type="domain" description="Clp1 P-loop" evidence="8">
    <location>
        <begin position="294"/>
        <end position="438"/>
    </location>
</feature>
<evidence type="ECO:0000256" key="5">
    <source>
        <dbReference type="ARBA" id="ARBA00022840"/>
    </source>
</evidence>
<dbReference type="InterPro" id="IPR045116">
    <property type="entry name" value="Clp1/Grc3"/>
</dbReference>
<dbReference type="InterPro" id="IPR027417">
    <property type="entry name" value="P-loop_NTPase"/>
</dbReference>
<dbReference type="PANTHER" id="PTHR12755">
    <property type="entry name" value="CLEAVAGE/POLYADENYLATION FACTOR IA SUBUNIT CLP1P"/>
    <property type="match status" value="1"/>
</dbReference>
<sequence>MSAVPFNSAWLWSYYRQRQKQRQFLRFESKRNDWSLEMSPRHSSSDEDMDWLDASLMNLESNNLNCIDNGTCKIEDEVNSDSNYSDVNSEDEREVESASDEQTDNEDKQCDETLLKVYEMKNRECIVFLNSNLNSLKNGFCLEFGNIICTCLVGSITINGFELKEAQSVKLFTGVGKRCRHLLRFSNCRSVKVGKKEIKQRFKTANINPAFIEELQESISDDETAVTMLHLKKFESFPLIVLESLNSDVRLWEKTWFRFDSFRKRVPMNAVWEEELTQSLLPQINSSSVIIVCGPKNVGKSSVLRWLVNRVLSSDHKEVYFVDCDPGQCEFTAPGLLSFAAVDQPILMPPFISVQMFKNHTFYSTSVGGTNVSDNPDLYLMNFKQLWEQALNFLDFAGRKPIFINTMGWMKDIGLQLLIDIINFVRPTDLIELTFERGEKKRAYKELTPANVRQMNCWSIGCPTLDENEIELNYNYVKLELLKGREPKSSRDAVMNRVNAQLAYLSLCEEIRFKEFSDLQAHQYKLSEVFIHVVYECPVDKLLSVEIIKNSWVHLCRVCDEIPKDNEDIHILSELNENMCLGSGIVRNLNVDEGYIEVLSCESTEKLDLVNCIIKPMGIFVPEQLIGNK</sequence>
<evidence type="ECO:0000256" key="2">
    <source>
        <dbReference type="ARBA" id="ARBA00022679"/>
    </source>
</evidence>
<dbReference type="PANTHER" id="PTHR12755:SF3">
    <property type="entry name" value="POLYNUCLEOTIDE 5'-HYDROXYL-KINASE NOL9"/>
    <property type="match status" value="1"/>
</dbReference>
<dbReference type="GO" id="GO:0051731">
    <property type="term" value="F:polynucleotide 5'-hydroxyl-kinase activity"/>
    <property type="evidence" value="ECO:0007669"/>
    <property type="project" value="InterPro"/>
</dbReference>
<keyword evidence="5" id="KW-0067">ATP-binding</keyword>
<dbReference type="VEuPathDB" id="VectorBase:LDEU007254"/>
<feature type="domain" description="NOL9 N-terminal" evidence="9">
    <location>
        <begin position="137"/>
        <end position="236"/>
    </location>
</feature>
<evidence type="ECO:0000313" key="11">
    <source>
        <dbReference type="Proteomes" id="UP000288716"/>
    </source>
</evidence>
<dbReference type="AlphaFoldDB" id="A0A443SBA2"/>
<dbReference type="InterPro" id="IPR057573">
    <property type="entry name" value="NOL9_N"/>
</dbReference>
<dbReference type="Pfam" id="PF24419">
    <property type="entry name" value="Cupin_NOL9"/>
    <property type="match status" value="1"/>
</dbReference>
<evidence type="ECO:0000256" key="3">
    <source>
        <dbReference type="ARBA" id="ARBA00022741"/>
    </source>
</evidence>
<evidence type="ECO:0000256" key="7">
    <source>
        <dbReference type="SAM" id="MobiDB-lite"/>
    </source>
</evidence>